<protein>
    <submittedName>
        <fullName evidence="1">Uncharacterized protein</fullName>
    </submittedName>
</protein>
<evidence type="ECO:0000313" key="2">
    <source>
        <dbReference type="Proteomes" id="UP000316621"/>
    </source>
</evidence>
<dbReference type="Proteomes" id="UP000316621">
    <property type="component" value="Chromosome 8"/>
</dbReference>
<gene>
    <name evidence="1" type="ORF">C5167_050363</name>
</gene>
<organism evidence="1 2">
    <name type="scientific">Papaver somniferum</name>
    <name type="common">Opium poppy</name>
    <dbReference type="NCBI Taxonomy" id="3469"/>
    <lineage>
        <taxon>Eukaryota</taxon>
        <taxon>Viridiplantae</taxon>
        <taxon>Streptophyta</taxon>
        <taxon>Embryophyta</taxon>
        <taxon>Tracheophyta</taxon>
        <taxon>Spermatophyta</taxon>
        <taxon>Magnoliopsida</taxon>
        <taxon>Ranunculales</taxon>
        <taxon>Papaveraceae</taxon>
        <taxon>Papaveroideae</taxon>
        <taxon>Papaver</taxon>
    </lineage>
</organism>
<reference evidence="1 2" key="1">
    <citation type="journal article" date="2018" name="Science">
        <title>The opium poppy genome and morphinan production.</title>
        <authorList>
            <person name="Guo L."/>
            <person name="Winzer T."/>
            <person name="Yang X."/>
            <person name="Li Y."/>
            <person name="Ning Z."/>
            <person name="He Z."/>
            <person name="Teodor R."/>
            <person name="Lu Y."/>
            <person name="Bowser T.A."/>
            <person name="Graham I.A."/>
            <person name="Ye K."/>
        </authorList>
    </citation>
    <scope>NUCLEOTIDE SEQUENCE [LARGE SCALE GENOMIC DNA]</scope>
    <source>
        <strain evidence="2">cv. HN1</strain>
        <tissue evidence="1">Leaves</tissue>
    </source>
</reference>
<dbReference type="Gramene" id="RZC74883">
    <property type="protein sequence ID" value="RZC74883"/>
    <property type="gene ID" value="C5167_050363"/>
</dbReference>
<accession>A0A4Y7KNG8</accession>
<proteinExistence type="predicted"/>
<evidence type="ECO:0000313" key="1">
    <source>
        <dbReference type="EMBL" id="RZC74883.1"/>
    </source>
</evidence>
<dbReference type="EMBL" id="CM010722">
    <property type="protein sequence ID" value="RZC74883.1"/>
    <property type="molecule type" value="Genomic_DNA"/>
</dbReference>
<sequence>MSVTTMTPLRFTGVWGRETTTGLSD</sequence>
<dbReference type="AlphaFoldDB" id="A0A4Y7KNG8"/>
<name>A0A4Y7KNG8_PAPSO</name>
<keyword evidence="2" id="KW-1185">Reference proteome</keyword>